<feature type="domain" description="OTU" evidence="13">
    <location>
        <begin position="158"/>
        <end position="279"/>
    </location>
</feature>
<dbReference type="InterPro" id="IPR003323">
    <property type="entry name" value="OTU_dom"/>
</dbReference>
<keyword evidence="15" id="KW-1185">Reference proteome</keyword>
<evidence type="ECO:0000256" key="10">
    <source>
        <dbReference type="ARBA" id="ARBA00022833"/>
    </source>
</evidence>
<dbReference type="SUPFAM" id="SSF54001">
    <property type="entry name" value="Cysteine proteinases"/>
    <property type="match status" value="1"/>
</dbReference>
<dbReference type="InterPro" id="IPR048857">
    <property type="entry name" value="OTU1_Ubl"/>
</dbReference>
<comment type="caution">
    <text evidence="14">The sequence shown here is derived from an EMBL/GenBank/DDBJ whole genome shotgun (WGS) entry which is preliminary data.</text>
</comment>
<dbReference type="Gene3D" id="3.90.70.80">
    <property type="match status" value="1"/>
</dbReference>
<dbReference type="GO" id="GO:0005634">
    <property type="term" value="C:nucleus"/>
    <property type="evidence" value="ECO:0007669"/>
    <property type="project" value="TreeGrafter"/>
</dbReference>
<dbReference type="GO" id="GO:0008270">
    <property type="term" value="F:zinc ion binding"/>
    <property type="evidence" value="ECO:0007669"/>
    <property type="project" value="UniProtKB-KW"/>
</dbReference>
<dbReference type="PROSITE" id="PS50802">
    <property type="entry name" value="OTU"/>
    <property type="match status" value="1"/>
</dbReference>
<dbReference type="Gene3D" id="3.10.20.90">
    <property type="entry name" value="Phosphatidylinositol 3-kinase Catalytic Subunit, Chain A, domain 1"/>
    <property type="match status" value="1"/>
</dbReference>
<evidence type="ECO:0000256" key="4">
    <source>
        <dbReference type="ARBA" id="ARBA00022670"/>
    </source>
</evidence>
<evidence type="ECO:0000256" key="3">
    <source>
        <dbReference type="ARBA" id="ARBA00022490"/>
    </source>
</evidence>
<comment type="subcellular location">
    <subcellularLocation>
        <location evidence="2 11">Cytoplasm</location>
    </subcellularLocation>
</comment>
<dbReference type="AlphaFoldDB" id="A0A8T9BJT1"/>
<evidence type="ECO:0000256" key="12">
    <source>
        <dbReference type="SAM" id="MobiDB-lite"/>
    </source>
</evidence>
<dbReference type="GO" id="GO:0004843">
    <property type="term" value="F:cysteine-type deubiquitinase activity"/>
    <property type="evidence" value="ECO:0007669"/>
    <property type="project" value="UniProtKB-UniRule"/>
</dbReference>
<keyword evidence="6" id="KW-0863">Zinc-finger</keyword>
<evidence type="ECO:0000256" key="8">
    <source>
        <dbReference type="ARBA" id="ARBA00022801"/>
    </source>
</evidence>
<keyword evidence="7 11" id="KW-0833">Ubl conjugation pathway</keyword>
<protein>
    <recommendedName>
        <fullName evidence="11">Ubiquitin thioesterase OTU</fullName>
        <ecNumber evidence="11">3.4.19.12</ecNumber>
    </recommendedName>
</protein>
<evidence type="ECO:0000256" key="6">
    <source>
        <dbReference type="ARBA" id="ARBA00022771"/>
    </source>
</evidence>
<dbReference type="InterPro" id="IPR038765">
    <property type="entry name" value="Papain-like_cys_pep_sf"/>
</dbReference>
<dbReference type="Pfam" id="PF24560">
    <property type="entry name" value="zf-C2H2_OTU1_C"/>
    <property type="match status" value="1"/>
</dbReference>
<keyword evidence="10" id="KW-0862">Zinc</keyword>
<evidence type="ECO:0000256" key="5">
    <source>
        <dbReference type="ARBA" id="ARBA00022723"/>
    </source>
</evidence>
<evidence type="ECO:0000313" key="15">
    <source>
        <dbReference type="Proteomes" id="UP000469559"/>
    </source>
</evidence>
<dbReference type="EC" id="3.4.19.12" evidence="11"/>
<keyword evidence="9 11" id="KW-0788">Thiol protease</keyword>
<dbReference type="GO" id="GO:0030968">
    <property type="term" value="P:endoplasmic reticulum unfolded protein response"/>
    <property type="evidence" value="ECO:0007669"/>
    <property type="project" value="TreeGrafter"/>
</dbReference>
<dbReference type="PANTHER" id="PTHR13312:SF0">
    <property type="entry name" value="UBIQUITIN THIOESTERASE OTU1"/>
    <property type="match status" value="1"/>
</dbReference>
<dbReference type="Pfam" id="PF21403">
    <property type="entry name" value="OTU1_UBXL"/>
    <property type="match status" value="1"/>
</dbReference>
<dbReference type="CDD" id="cd22745">
    <property type="entry name" value="OTU_OTU1"/>
    <property type="match status" value="1"/>
</dbReference>
<dbReference type="Proteomes" id="UP000469559">
    <property type="component" value="Unassembled WGS sequence"/>
</dbReference>
<gene>
    <name evidence="14" type="primary">otu1</name>
    <name evidence="14" type="ORF">LARI1_G000984</name>
</gene>
<evidence type="ECO:0000256" key="9">
    <source>
        <dbReference type="ARBA" id="ARBA00022807"/>
    </source>
</evidence>
<feature type="region of interest" description="Disordered" evidence="12">
    <location>
        <begin position="74"/>
        <end position="131"/>
    </location>
</feature>
<dbReference type="GO" id="GO:0005829">
    <property type="term" value="C:cytosol"/>
    <property type="evidence" value="ECO:0007669"/>
    <property type="project" value="TreeGrafter"/>
</dbReference>
<comment type="catalytic activity">
    <reaction evidence="1 11">
        <text>Thiol-dependent hydrolysis of ester, thioester, amide, peptide and isopeptide bonds formed by the C-terminal Gly of ubiquitin (a 76-residue protein attached to proteins as an intracellular targeting signal).</text>
        <dbReference type="EC" id="3.4.19.12"/>
    </reaction>
</comment>
<keyword evidence="5" id="KW-0479">Metal-binding</keyword>
<dbReference type="EMBL" id="QGMF01000074">
    <property type="protein sequence ID" value="TVY20025.1"/>
    <property type="molecule type" value="Genomic_DNA"/>
</dbReference>
<evidence type="ECO:0000256" key="11">
    <source>
        <dbReference type="RuleBase" id="RU367104"/>
    </source>
</evidence>
<evidence type="ECO:0000256" key="2">
    <source>
        <dbReference type="ARBA" id="ARBA00004496"/>
    </source>
</evidence>
<name>A0A8T9BJT1_9HELO</name>
<dbReference type="FunFam" id="3.90.70.80:FF:000016">
    <property type="entry name" value="Putative ubiquitin thioesterase otu1"/>
    <property type="match status" value="1"/>
</dbReference>
<keyword evidence="4" id="KW-0645">Protease</keyword>
<evidence type="ECO:0000256" key="7">
    <source>
        <dbReference type="ARBA" id="ARBA00022786"/>
    </source>
</evidence>
<reference evidence="14 15" key="1">
    <citation type="submission" date="2018-05" db="EMBL/GenBank/DDBJ databases">
        <title>Whole genome sequencing for identification of molecular markers to develop diagnostic detection tools for the regulated plant pathogen Lachnellula willkommii.</title>
        <authorList>
            <person name="Giroux E."/>
            <person name="Bilodeau G."/>
        </authorList>
    </citation>
    <scope>NUCLEOTIDE SEQUENCE [LARGE SCALE GENOMIC DNA]</scope>
    <source>
        <strain evidence="14 15">CBS 203.66</strain>
    </source>
</reference>
<proteinExistence type="predicted"/>
<dbReference type="PANTHER" id="PTHR13312">
    <property type="entry name" value="HIV-INDUCED PROTEIN-7-LIKE PROTEASE"/>
    <property type="match status" value="1"/>
</dbReference>
<dbReference type="InterPro" id="IPR057766">
    <property type="entry name" value="Znf-C2H2_OTU1-like_C"/>
</dbReference>
<evidence type="ECO:0000259" key="13">
    <source>
        <dbReference type="PROSITE" id="PS50802"/>
    </source>
</evidence>
<comment type="function">
    <text evidence="11">Hydrolase that can remove conjugated ubiquitin from proteins and may therefore play an important regulatory role at the level of protein turnover by preventing degradation.</text>
</comment>
<dbReference type="Pfam" id="PF02338">
    <property type="entry name" value="OTU"/>
    <property type="match status" value="1"/>
</dbReference>
<keyword evidence="8 11" id="KW-0378">Hydrolase</keyword>
<sequence>MRTRLRGPGGTSTLTLPDDATVGDLLTIITEKTSVAKFDIKYGYPPQSLLLEQYETSQALSQLGVKLDGEQLIISPKDDPSTKQASQPVAGETANKEQEKSRKLPVGSSNFSFTDVPGFEQPEKKQKQKKPVALQRARTMEGDVPELPLPERGATLDTVLRVMPDDNSCLFRAFGTAVLPGDDKSMPELRSLVASAIQASPDIYTKVVLEQSPDEYCRWIQTADAWGGAIEMGILSKHFEVEICSIDVQSLRIDKFNEGASTRCILVYSGIHYDTIVQSPSEPPHTKANNPPDFDKRIWDDDDDEILILAQELCKKLQDKHYYTDTGGMAIKCNVCGVVVYGEGQAGGHATQTGHYDMAEVVT</sequence>
<accession>A0A8T9BJT1</accession>
<dbReference type="GO" id="GO:0016579">
    <property type="term" value="P:protein deubiquitination"/>
    <property type="evidence" value="ECO:0007669"/>
    <property type="project" value="TreeGrafter"/>
</dbReference>
<organism evidence="14 15">
    <name type="scientific">Lachnellula arida</name>
    <dbReference type="NCBI Taxonomy" id="1316785"/>
    <lineage>
        <taxon>Eukaryota</taxon>
        <taxon>Fungi</taxon>
        <taxon>Dikarya</taxon>
        <taxon>Ascomycota</taxon>
        <taxon>Pezizomycotina</taxon>
        <taxon>Leotiomycetes</taxon>
        <taxon>Helotiales</taxon>
        <taxon>Lachnaceae</taxon>
        <taxon>Lachnellula</taxon>
    </lineage>
</organism>
<dbReference type="OrthoDB" id="65596at2759"/>
<keyword evidence="3 11" id="KW-0963">Cytoplasm</keyword>
<evidence type="ECO:0000256" key="1">
    <source>
        <dbReference type="ARBA" id="ARBA00000707"/>
    </source>
</evidence>
<evidence type="ECO:0000313" key="14">
    <source>
        <dbReference type="EMBL" id="TVY20025.1"/>
    </source>
</evidence>
<dbReference type="GO" id="GO:0036503">
    <property type="term" value="P:ERAD pathway"/>
    <property type="evidence" value="ECO:0007669"/>
    <property type="project" value="TreeGrafter"/>
</dbReference>